<sequence>MGQINSDDKDSYQLAYTRSLMTPEDEESFALAYANTVESSEYNDALELAKMQECQMDKPKRTPKPPLNSKPRIPKDRLPLVRAGFIA</sequence>
<evidence type="ECO:0000313" key="2">
    <source>
        <dbReference type="EMBL" id="CAA9361994.1"/>
    </source>
</evidence>
<accession>A0A6J4MKP7</accession>
<evidence type="ECO:0000256" key="1">
    <source>
        <dbReference type="SAM" id="MobiDB-lite"/>
    </source>
</evidence>
<dbReference type="AlphaFoldDB" id="A0A6J4MKP7"/>
<gene>
    <name evidence="2" type="ORF">AVDCRST_MAG93-7710</name>
</gene>
<dbReference type="EMBL" id="CADCTR010002595">
    <property type="protein sequence ID" value="CAA9361994.1"/>
    <property type="molecule type" value="Genomic_DNA"/>
</dbReference>
<proteinExistence type="predicted"/>
<protein>
    <submittedName>
        <fullName evidence="2">Uncharacterized protein</fullName>
    </submittedName>
</protein>
<feature type="region of interest" description="Disordered" evidence="1">
    <location>
        <begin position="56"/>
        <end position="75"/>
    </location>
</feature>
<organism evidence="2">
    <name type="scientific">uncultured Chloroflexia bacterium</name>
    <dbReference type="NCBI Taxonomy" id="1672391"/>
    <lineage>
        <taxon>Bacteria</taxon>
        <taxon>Bacillati</taxon>
        <taxon>Chloroflexota</taxon>
        <taxon>Chloroflexia</taxon>
        <taxon>environmental samples</taxon>
    </lineage>
</organism>
<reference evidence="2" key="1">
    <citation type="submission" date="2020-02" db="EMBL/GenBank/DDBJ databases">
        <authorList>
            <person name="Meier V. D."/>
        </authorList>
    </citation>
    <scope>NUCLEOTIDE SEQUENCE</scope>
    <source>
        <strain evidence="2">AVDCRST_MAG93</strain>
    </source>
</reference>
<name>A0A6J4MKP7_9CHLR</name>